<feature type="region of interest" description="Disordered" evidence="1">
    <location>
        <begin position="108"/>
        <end position="133"/>
    </location>
</feature>
<sequence>MGEKEWGGSPDASSTGMSGEVLWAEGPEPDAVPASLGPAAKGYPGERRSGPPVVVVAESGEGEMVALRVSDVPWELESRSLVASAPQRGGSVPWSAERTPAHWSMVVPSAGARSGGSVSSDCREPVHPSPAAL</sequence>
<dbReference type="EMBL" id="BMMK01000003">
    <property type="protein sequence ID" value="GGM42098.1"/>
    <property type="molecule type" value="Genomic_DNA"/>
</dbReference>
<feature type="compositionally biased region" description="Low complexity" evidence="1">
    <location>
        <begin position="108"/>
        <end position="120"/>
    </location>
</feature>
<name>A0A8J3FUB3_9PSEU</name>
<comment type="caution">
    <text evidence="2">The sequence shown here is derived from an EMBL/GenBank/DDBJ whole genome shotgun (WGS) entry which is preliminary data.</text>
</comment>
<feature type="region of interest" description="Disordered" evidence="1">
    <location>
        <begin position="1"/>
        <end position="50"/>
    </location>
</feature>
<evidence type="ECO:0000256" key="1">
    <source>
        <dbReference type="SAM" id="MobiDB-lite"/>
    </source>
</evidence>
<gene>
    <name evidence="2" type="ORF">GCM10012275_11360</name>
</gene>
<proteinExistence type="predicted"/>
<evidence type="ECO:0000313" key="2">
    <source>
        <dbReference type="EMBL" id="GGM42098.1"/>
    </source>
</evidence>
<keyword evidence="3" id="KW-1185">Reference proteome</keyword>
<organism evidence="2 3">
    <name type="scientific">Longimycelium tulufanense</name>
    <dbReference type="NCBI Taxonomy" id="907463"/>
    <lineage>
        <taxon>Bacteria</taxon>
        <taxon>Bacillati</taxon>
        <taxon>Actinomycetota</taxon>
        <taxon>Actinomycetes</taxon>
        <taxon>Pseudonocardiales</taxon>
        <taxon>Pseudonocardiaceae</taxon>
        <taxon>Longimycelium</taxon>
    </lineage>
</organism>
<reference evidence="2" key="1">
    <citation type="journal article" date="2014" name="Int. J. Syst. Evol. Microbiol.">
        <title>Complete genome sequence of Corynebacterium casei LMG S-19264T (=DSM 44701T), isolated from a smear-ripened cheese.</title>
        <authorList>
            <consortium name="US DOE Joint Genome Institute (JGI-PGF)"/>
            <person name="Walter F."/>
            <person name="Albersmeier A."/>
            <person name="Kalinowski J."/>
            <person name="Ruckert C."/>
        </authorList>
    </citation>
    <scope>NUCLEOTIDE SEQUENCE</scope>
    <source>
        <strain evidence="2">CGMCC 4.5737</strain>
    </source>
</reference>
<dbReference type="AlphaFoldDB" id="A0A8J3FUB3"/>
<protein>
    <submittedName>
        <fullName evidence="2">Uncharacterized protein</fullName>
    </submittedName>
</protein>
<accession>A0A8J3FUB3</accession>
<evidence type="ECO:0000313" key="3">
    <source>
        <dbReference type="Proteomes" id="UP000637578"/>
    </source>
</evidence>
<dbReference type="Proteomes" id="UP000637578">
    <property type="component" value="Unassembled WGS sequence"/>
</dbReference>
<reference evidence="2" key="2">
    <citation type="submission" date="2020-09" db="EMBL/GenBank/DDBJ databases">
        <authorList>
            <person name="Sun Q."/>
            <person name="Zhou Y."/>
        </authorList>
    </citation>
    <scope>NUCLEOTIDE SEQUENCE</scope>
    <source>
        <strain evidence="2">CGMCC 4.5737</strain>
    </source>
</reference>